<keyword evidence="7" id="KW-1005">Bacterial flagellum biogenesis</keyword>
<dbReference type="EMBL" id="VNHO01000001">
    <property type="protein sequence ID" value="TYP59910.1"/>
    <property type="molecule type" value="Genomic_DNA"/>
</dbReference>
<keyword evidence="14" id="KW-0175">Coiled coil</keyword>
<comment type="subcellular location">
    <subcellularLocation>
        <location evidence="1">Cell membrane</location>
        <topology evidence="1">Peripheral membrane protein</topology>
        <orientation evidence="1">Cytoplasmic side</orientation>
    </subcellularLocation>
</comment>
<dbReference type="NCBIfam" id="TIGR03499">
    <property type="entry name" value="FlhF"/>
    <property type="match status" value="1"/>
</dbReference>
<dbReference type="GO" id="GO:0015031">
    <property type="term" value="P:protein transport"/>
    <property type="evidence" value="ECO:0007669"/>
    <property type="project" value="UniProtKB-KW"/>
</dbReference>
<dbReference type="FunFam" id="3.40.50.300:FF:000695">
    <property type="entry name" value="Flagellar biosynthesis regulator FlhF"/>
    <property type="match status" value="1"/>
</dbReference>
<keyword evidence="6" id="KW-0547">Nucleotide-binding</keyword>
<dbReference type="GO" id="GO:0005047">
    <property type="term" value="F:signal recognition particle binding"/>
    <property type="evidence" value="ECO:0007669"/>
    <property type="project" value="TreeGrafter"/>
</dbReference>
<reference evidence="17 18" key="1">
    <citation type="submission" date="2019-07" db="EMBL/GenBank/DDBJ databases">
        <title>Genomic Encyclopedia of Type Strains, Phase I: the one thousand microbial genomes (KMG-I) project.</title>
        <authorList>
            <person name="Kyrpides N."/>
        </authorList>
    </citation>
    <scope>NUCLEOTIDE SEQUENCE [LARGE SCALE GENOMIC DNA]</scope>
    <source>
        <strain evidence="17 18">DSM 16647</strain>
    </source>
</reference>
<keyword evidence="9" id="KW-0342">GTP-binding</keyword>
<comment type="similarity">
    <text evidence="2">Belongs to the GTP-binding SRP family.</text>
</comment>
<dbReference type="Pfam" id="PF00448">
    <property type="entry name" value="SRP54"/>
    <property type="match status" value="1"/>
</dbReference>
<evidence type="ECO:0000313" key="17">
    <source>
        <dbReference type="EMBL" id="TYP59910.1"/>
    </source>
</evidence>
<protein>
    <recommendedName>
        <fullName evidence="3 13">Flagellar biosynthesis protein FlhF</fullName>
    </recommendedName>
</protein>
<evidence type="ECO:0000259" key="16">
    <source>
        <dbReference type="SMART" id="SM00962"/>
    </source>
</evidence>
<feature type="coiled-coil region" evidence="14">
    <location>
        <begin position="74"/>
        <end position="101"/>
    </location>
</feature>
<dbReference type="OrthoDB" id="9778554at2"/>
<feature type="domain" description="SRP54-type proteins GTP-binding" evidence="16">
    <location>
        <begin position="179"/>
        <end position="370"/>
    </location>
</feature>
<evidence type="ECO:0000256" key="3">
    <source>
        <dbReference type="ARBA" id="ARBA00014919"/>
    </source>
</evidence>
<dbReference type="PANTHER" id="PTHR43134:SF3">
    <property type="entry name" value="FLAGELLAR BIOSYNTHESIS PROTEIN FLHF"/>
    <property type="match status" value="1"/>
</dbReference>
<keyword evidence="17" id="KW-0966">Cell projection</keyword>
<evidence type="ECO:0000256" key="10">
    <source>
        <dbReference type="ARBA" id="ARBA00023136"/>
    </source>
</evidence>
<keyword evidence="17" id="KW-0282">Flagellum</keyword>
<dbReference type="InterPro" id="IPR020006">
    <property type="entry name" value="FlhF"/>
</dbReference>
<dbReference type="InterPro" id="IPR003593">
    <property type="entry name" value="AAA+_ATPase"/>
</dbReference>
<proteinExistence type="inferred from homology"/>
<evidence type="ECO:0000256" key="6">
    <source>
        <dbReference type="ARBA" id="ARBA00022741"/>
    </source>
</evidence>
<dbReference type="GO" id="GO:0003924">
    <property type="term" value="F:GTPase activity"/>
    <property type="evidence" value="ECO:0007669"/>
    <property type="project" value="UniProtKB-UniRule"/>
</dbReference>
<evidence type="ECO:0000256" key="14">
    <source>
        <dbReference type="SAM" id="Coils"/>
    </source>
</evidence>
<comment type="caution">
    <text evidence="17">The sequence shown here is derived from an EMBL/GenBank/DDBJ whole genome shotgun (WGS) entry which is preliminary data.</text>
</comment>
<feature type="domain" description="AAA+ ATPase" evidence="15">
    <location>
        <begin position="178"/>
        <end position="320"/>
    </location>
</feature>
<dbReference type="InterPro" id="IPR047040">
    <property type="entry name" value="FlhF__GTPase_dom"/>
</dbReference>
<sequence>MRIKTYIADNIQEALYKVKSELGKDAIILQTRRIKKGGILGFLAKTKVEVIAACDVNAPAKPVSNPVTYSVPARENSQEKLEDIKNEINEVKDILKNLYSRGVHIEKASPDLPPPLSEIYQRLVLMEIDRNLIDKIIDGLQRNFSGENFDENTARAHLKNQIMSIIKPTEPIKFLENEPTKIAFIGPTGVGKTTTIAKLAALYTLNQGKKVALVTADTYRVGAVEQLKTYGDLLEIPVEIIFEPKEVPILLRKLSDYDLILIDTMGTSPRNKMQIKKIKGLIEIIKPTETHMVVSATTRTGDIYEILENYKEINYQKLIFTKLDETKTYGLILNAVYSTNCSPSYLTVGQNVPDDIEVASAAKIADLILEGSDR</sequence>
<keyword evidence="8" id="KW-0653">Protein transport</keyword>
<evidence type="ECO:0000256" key="8">
    <source>
        <dbReference type="ARBA" id="ARBA00022927"/>
    </source>
</evidence>
<evidence type="ECO:0000259" key="15">
    <source>
        <dbReference type="SMART" id="SM00382"/>
    </source>
</evidence>
<evidence type="ECO:0000256" key="11">
    <source>
        <dbReference type="ARBA" id="ARBA00023225"/>
    </source>
</evidence>
<evidence type="ECO:0000256" key="7">
    <source>
        <dbReference type="ARBA" id="ARBA00022795"/>
    </source>
</evidence>
<dbReference type="AlphaFoldDB" id="A0A5S5B1U9"/>
<dbReference type="InterPro" id="IPR027417">
    <property type="entry name" value="P-loop_NTPase"/>
</dbReference>
<dbReference type="GO" id="GO:0005886">
    <property type="term" value="C:plasma membrane"/>
    <property type="evidence" value="ECO:0007669"/>
    <property type="project" value="UniProtKB-SubCell"/>
</dbReference>
<dbReference type="SUPFAM" id="SSF52540">
    <property type="entry name" value="P-loop containing nucleoside triphosphate hydrolases"/>
    <property type="match status" value="1"/>
</dbReference>
<keyword evidence="5" id="KW-1003">Cell membrane</keyword>
<name>A0A5S5B1U9_9FIRM</name>
<evidence type="ECO:0000256" key="5">
    <source>
        <dbReference type="ARBA" id="ARBA00022475"/>
    </source>
</evidence>
<dbReference type="SMART" id="SM00962">
    <property type="entry name" value="SRP54"/>
    <property type="match status" value="1"/>
</dbReference>
<dbReference type="RefSeq" id="WP_148865540.1">
    <property type="nucleotide sequence ID" value="NZ_VNHO01000001.1"/>
</dbReference>
<dbReference type="Proteomes" id="UP000322294">
    <property type="component" value="Unassembled WGS sequence"/>
</dbReference>
<keyword evidence="17" id="KW-0969">Cilium</keyword>
<evidence type="ECO:0000256" key="12">
    <source>
        <dbReference type="ARBA" id="ARBA00025337"/>
    </source>
</evidence>
<keyword evidence="4" id="KW-0813">Transport</keyword>
<dbReference type="GO" id="GO:0044781">
    <property type="term" value="P:bacterial-type flagellum organization"/>
    <property type="evidence" value="ECO:0007669"/>
    <property type="project" value="UniProtKB-UniRule"/>
</dbReference>
<keyword evidence="11" id="KW-1006">Bacterial flagellum protein export</keyword>
<evidence type="ECO:0000256" key="9">
    <source>
        <dbReference type="ARBA" id="ARBA00023134"/>
    </source>
</evidence>
<dbReference type="CDD" id="cd17873">
    <property type="entry name" value="FlhF"/>
    <property type="match status" value="1"/>
</dbReference>
<dbReference type="Gene3D" id="3.40.50.300">
    <property type="entry name" value="P-loop containing nucleotide triphosphate hydrolases"/>
    <property type="match status" value="1"/>
</dbReference>
<accession>A0A5S5B1U9</accession>
<evidence type="ECO:0000256" key="4">
    <source>
        <dbReference type="ARBA" id="ARBA00022448"/>
    </source>
</evidence>
<keyword evidence="18" id="KW-1185">Reference proteome</keyword>
<evidence type="ECO:0000256" key="1">
    <source>
        <dbReference type="ARBA" id="ARBA00004413"/>
    </source>
</evidence>
<dbReference type="Gene3D" id="1.20.120.1380">
    <property type="entry name" value="Flagellar FlhF biosynthesis protein, N domain"/>
    <property type="match status" value="1"/>
</dbReference>
<evidence type="ECO:0000256" key="2">
    <source>
        <dbReference type="ARBA" id="ARBA00008531"/>
    </source>
</evidence>
<organism evidence="17 18">
    <name type="scientific">Thermosediminibacter litoriperuensis</name>
    <dbReference type="NCBI Taxonomy" id="291989"/>
    <lineage>
        <taxon>Bacteria</taxon>
        <taxon>Bacillati</taxon>
        <taxon>Bacillota</taxon>
        <taxon>Clostridia</taxon>
        <taxon>Thermosediminibacterales</taxon>
        <taxon>Thermosediminibacteraceae</taxon>
        <taxon>Thermosediminibacter</taxon>
    </lineage>
</organism>
<dbReference type="GO" id="GO:0006614">
    <property type="term" value="P:SRP-dependent cotranslational protein targeting to membrane"/>
    <property type="evidence" value="ECO:0007669"/>
    <property type="project" value="UniProtKB-UniRule"/>
</dbReference>
<evidence type="ECO:0000256" key="13">
    <source>
        <dbReference type="NCBIfam" id="TIGR03499"/>
    </source>
</evidence>
<dbReference type="PANTHER" id="PTHR43134">
    <property type="entry name" value="SIGNAL RECOGNITION PARTICLE RECEPTOR SUBUNIT ALPHA"/>
    <property type="match status" value="1"/>
</dbReference>
<keyword evidence="10" id="KW-0472">Membrane</keyword>
<comment type="function">
    <text evidence="12">Necessary for flagellar biosynthesis. May be involved in translocation of the flagellum.</text>
</comment>
<dbReference type="GO" id="GO:0005525">
    <property type="term" value="F:GTP binding"/>
    <property type="evidence" value="ECO:0007669"/>
    <property type="project" value="UniProtKB-UniRule"/>
</dbReference>
<evidence type="ECO:0000313" key="18">
    <source>
        <dbReference type="Proteomes" id="UP000322294"/>
    </source>
</evidence>
<gene>
    <name evidence="17" type="ORF">LZ11_00071</name>
</gene>
<dbReference type="InterPro" id="IPR000897">
    <property type="entry name" value="SRP54_GTPase_dom"/>
</dbReference>
<dbReference type="SMART" id="SM00382">
    <property type="entry name" value="AAA"/>
    <property type="match status" value="1"/>
</dbReference>